<dbReference type="InterPro" id="IPR032675">
    <property type="entry name" value="LRR_dom_sf"/>
</dbReference>
<organism evidence="2 3">
    <name type="scientific">Strongylocentrotus purpuratus</name>
    <name type="common">Purple sea urchin</name>
    <dbReference type="NCBI Taxonomy" id="7668"/>
    <lineage>
        <taxon>Eukaryota</taxon>
        <taxon>Metazoa</taxon>
        <taxon>Echinodermata</taxon>
        <taxon>Eleutherozoa</taxon>
        <taxon>Echinozoa</taxon>
        <taxon>Echinoidea</taxon>
        <taxon>Euechinoidea</taxon>
        <taxon>Echinacea</taxon>
        <taxon>Camarodonta</taxon>
        <taxon>Echinidea</taxon>
        <taxon>Strongylocentrotidae</taxon>
        <taxon>Strongylocentrotus</taxon>
    </lineage>
</organism>
<dbReference type="OMA" id="VLYSECR"/>
<dbReference type="InterPro" id="IPR001810">
    <property type="entry name" value="F-box_dom"/>
</dbReference>
<dbReference type="Proteomes" id="UP000007110">
    <property type="component" value="Unassembled WGS sequence"/>
</dbReference>
<dbReference type="InterPro" id="IPR036047">
    <property type="entry name" value="F-box-like_dom_sf"/>
</dbReference>
<evidence type="ECO:0000313" key="2">
    <source>
        <dbReference type="EnsemblMetazoa" id="XP_011680066"/>
    </source>
</evidence>
<reference evidence="3" key="1">
    <citation type="submission" date="2015-02" db="EMBL/GenBank/DDBJ databases">
        <title>Genome sequencing for Strongylocentrotus purpuratus.</title>
        <authorList>
            <person name="Murali S."/>
            <person name="Liu Y."/>
            <person name="Vee V."/>
            <person name="English A."/>
            <person name="Wang M."/>
            <person name="Skinner E."/>
            <person name="Han Y."/>
            <person name="Muzny D.M."/>
            <person name="Worley K.C."/>
            <person name="Gibbs R.A."/>
        </authorList>
    </citation>
    <scope>NUCLEOTIDE SEQUENCE</scope>
</reference>
<dbReference type="RefSeq" id="XP_011680066.2">
    <property type="nucleotide sequence ID" value="XM_011681764.2"/>
</dbReference>
<dbReference type="AlphaFoldDB" id="A0A7M7HPB6"/>
<dbReference type="GeneID" id="105445784"/>
<dbReference type="InterPro" id="IPR045627">
    <property type="entry name" value="FBXL18_LRR"/>
</dbReference>
<dbReference type="SUPFAM" id="SSF81383">
    <property type="entry name" value="F-box domain"/>
    <property type="match status" value="1"/>
</dbReference>
<dbReference type="Gene3D" id="3.80.10.10">
    <property type="entry name" value="Ribonuclease Inhibitor"/>
    <property type="match status" value="3"/>
</dbReference>
<dbReference type="SUPFAM" id="SSF52047">
    <property type="entry name" value="RNI-like"/>
    <property type="match status" value="1"/>
</dbReference>
<dbReference type="PROSITE" id="PS50181">
    <property type="entry name" value="FBOX"/>
    <property type="match status" value="1"/>
</dbReference>
<reference evidence="2" key="2">
    <citation type="submission" date="2021-01" db="UniProtKB">
        <authorList>
            <consortium name="EnsemblMetazoa"/>
        </authorList>
    </citation>
    <scope>IDENTIFICATION</scope>
</reference>
<dbReference type="EnsemblMetazoa" id="XM_011681764">
    <property type="protein sequence ID" value="XP_011680066"/>
    <property type="gene ID" value="LOC105445784"/>
</dbReference>
<feature type="domain" description="F-box" evidence="1">
    <location>
        <begin position="13"/>
        <end position="59"/>
    </location>
</feature>
<dbReference type="Pfam" id="PF19729">
    <property type="entry name" value="LRR_FBXL18"/>
    <property type="match status" value="1"/>
</dbReference>
<name>A0A7M7HPB6_STRPU</name>
<proteinExistence type="predicted"/>
<dbReference type="InParanoid" id="A0A7M7HPB6"/>
<dbReference type="KEGG" id="spu:105445784"/>
<dbReference type="GO" id="GO:0031146">
    <property type="term" value="P:SCF-dependent proteasomal ubiquitin-dependent protein catabolic process"/>
    <property type="evidence" value="ECO:0007669"/>
    <property type="project" value="InterPro"/>
</dbReference>
<evidence type="ECO:0000259" key="1">
    <source>
        <dbReference type="PROSITE" id="PS50181"/>
    </source>
</evidence>
<sequence length="721" mass="81062">MASVNENPNEENKGYFDMLPDVALIEILSYLHATEVSKVTSISRRLFDLALTRTAGRNVNLSGCRDNTWGWLLDYMKTLSGVMIGALDLSHNPWISAKYLEKLTNFMVNVTCLDVTGCCISEKCMDMILSKATKLHKLAYTDRNFTFISAPEEGSSHEGALSSESLCTLSGITHLSIAFLMCCVDLSLVAYCPKLNALRLDHHLKTAGYVDCSCSFQNLTGVEWEPGRMKTSMLLDEHVMVIAEHFRHLKQFSQTRAHSLMHPQLTYIMKNIIKHLLLNGASFTKLFFSRAISATENDQIFQSKLNDKPYWSPNLSHADMPFDLKRTVPSLRYLRTDIVRLKNVEDNIFKQFPNLQYLRLCQGTSEKMERLILELLPQVASACPNLLGLCLPGIHIHPTTLDTPVSQILGRMKKLQYLSISPCAFGIHRRTNHSIFDTKEDIAERASALPKGIENSQTPDDLGKDISGLVQACPGLTELELINPQTRVSLGYPYDGISDSSIEGCRGTSKGMVPTDETLSALGHLKYLQRLTLGGVSGIRHGAGFSTIFKECRQLSFLSLADFGLRGHCLWLPAFCDALKFATSLQDLRIDHKNLNVSIRLQSSLQHCKKLRRICLISENGRIEKPAPSHFMDLVESCPDLYLLVLFTADSFPVRKNLGWYIKKGCKEIRPSLLVDFGSSEELKSVVSRTDRLSFVPNIEWGEFFYFKYHVCSPERHNGIT</sequence>
<evidence type="ECO:0000313" key="3">
    <source>
        <dbReference type="Proteomes" id="UP000007110"/>
    </source>
</evidence>
<protein>
    <recommendedName>
        <fullName evidence="1">F-box domain-containing protein</fullName>
    </recommendedName>
</protein>
<keyword evidence="3" id="KW-1185">Reference proteome</keyword>
<accession>A0A7M7HPB6</accession>
<dbReference type="OrthoDB" id="9856535at2759"/>